<evidence type="ECO:0000313" key="1">
    <source>
        <dbReference type="EMBL" id="MCD7446679.1"/>
    </source>
</evidence>
<organism evidence="1 2">
    <name type="scientific">Datura stramonium</name>
    <name type="common">Jimsonweed</name>
    <name type="synonym">Common thornapple</name>
    <dbReference type="NCBI Taxonomy" id="4076"/>
    <lineage>
        <taxon>Eukaryota</taxon>
        <taxon>Viridiplantae</taxon>
        <taxon>Streptophyta</taxon>
        <taxon>Embryophyta</taxon>
        <taxon>Tracheophyta</taxon>
        <taxon>Spermatophyta</taxon>
        <taxon>Magnoliopsida</taxon>
        <taxon>eudicotyledons</taxon>
        <taxon>Gunneridae</taxon>
        <taxon>Pentapetalae</taxon>
        <taxon>asterids</taxon>
        <taxon>lamiids</taxon>
        <taxon>Solanales</taxon>
        <taxon>Solanaceae</taxon>
        <taxon>Solanoideae</taxon>
        <taxon>Datureae</taxon>
        <taxon>Datura</taxon>
    </lineage>
</organism>
<proteinExistence type="predicted"/>
<name>A0ABS8RM34_DATST</name>
<dbReference type="Proteomes" id="UP000823775">
    <property type="component" value="Unassembled WGS sequence"/>
</dbReference>
<evidence type="ECO:0000313" key="2">
    <source>
        <dbReference type="Proteomes" id="UP000823775"/>
    </source>
</evidence>
<accession>A0ABS8RM34</accession>
<sequence>MPRLQTNIPDLQHNPDQIQRDSEFLCPAFNINNNFAKEESSIQQQLYCPQLQVQSFYLSIDNPFNNSFVSNLEPPSVDLPSELENSDFNQVYFDNQNLEPSSVDLRSEHENSEFNQVYSDNQYDDPILSKTISDNTHKALRWKLLSFILLETILFRLT</sequence>
<gene>
    <name evidence="1" type="ORF">HAX54_014450</name>
</gene>
<keyword evidence="2" id="KW-1185">Reference proteome</keyword>
<dbReference type="EMBL" id="JACEIK010000019">
    <property type="protein sequence ID" value="MCD7446679.1"/>
    <property type="molecule type" value="Genomic_DNA"/>
</dbReference>
<reference evidence="1 2" key="1">
    <citation type="journal article" date="2021" name="BMC Genomics">
        <title>Datura genome reveals duplications of psychoactive alkaloid biosynthetic genes and high mutation rate following tissue culture.</title>
        <authorList>
            <person name="Rajewski A."/>
            <person name="Carter-House D."/>
            <person name="Stajich J."/>
            <person name="Litt A."/>
        </authorList>
    </citation>
    <scope>NUCLEOTIDE SEQUENCE [LARGE SCALE GENOMIC DNA]</scope>
    <source>
        <strain evidence="1">AR-01</strain>
    </source>
</reference>
<protein>
    <submittedName>
        <fullName evidence="1">Uncharacterized protein</fullName>
    </submittedName>
</protein>
<comment type="caution">
    <text evidence="1">The sequence shown here is derived from an EMBL/GenBank/DDBJ whole genome shotgun (WGS) entry which is preliminary data.</text>
</comment>